<dbReference type="EMBL" id="JBHLUN010000015">
    <property type="protein sequence ID" value="MFC0410462.1"/>
    <property type="molecule type" value="Genomic_DNA"/>
</dbReference>
<dbReference type="Proteomes" id="UP001589865">
    <property type="component" value="Unassembled WGS sequence"/>
</dbReference>
<dbReference type="PROSITE" id="PS51257">
    <property type="entry name" value="PROKAR_LIPOPROTEIN"/>
    <property type="match status" value="1"/>
</dbReference>
<dbReference type="RefSeq" id="WP_377046213.1">
    <property type="nucleotide sequence ID" value="NZ_JBHLUN010000015.1"/>
</dbReference>
<evidence type="ECO:0000313" key="4">
    <source>
        <dbReference type="Proteomes" id="UP001589865"/>
    </source>
</evidence>
<evidence type="ECO:0000313" key="3">
    <source>
        <dbReference type="EMBL" id="MFC0410462.1"/>
    </source>
</evidence>
<feature type="domain" description="DUF4142" evidence="2">
    <location>
        <begin position="43"/>
        <end position="164"/>
    </location>
</feature>
<reference evidence="3 4" key="1">
    <citation type="submission" date="2024-09" db="EMBL/GenBank/DDBJ databases">
        <authorList>
            <person name="Sun Q."/>
            <person name="Mori K."/>
        </authorList>
    </citation>
    <scope>NUCLEOTIDE SEQUENCE [LARGE SCALE GENOMIC DNA]</scope>
    <source>
        <strain evidence="3 4">TBRC 5777</strain>
    </source>
</reference>
<protein>
    <submittedName>
        <fullName evidence="3">DUF4142 domain-containing protein</fullName>
    </submittedName>
</protein>
<evidence type="ECO:0000256" key="1">
    <source>
        <dbReference type="SAM" id="SignalP"/>
    </source>
</evidence>
<dbReference type="InterPro" id="IPR025419">
    <property type="entry name" value="DUF4142"/>
</dbReference>
<dbReference type="Gene3D" id="1.20.1260.10">
    <property type="match status" value="1"/>
</dbReference>
<organism evidence="3 4">
    <name type="scientific">Roseomonas elaeocarpi</name>
    <dbReference type="NCBI Taxonomy" id="907779"/>
    <lineage>
        <taxon>Bacteria</taxon>
        <taxon>Pseudomonadati</taxon>
        <taxon>Pseudomonadota</taxon>
        <taxon>Alphaproteobacteria</taxon>
        <taxon>Acetobacterales</taxon>
        <taxon>Roseomonadaceae</taxon>
        <taxon>Roseomonas</taxon>
    </lineage>
</organism>
<gene>
    <name evidence="3" type="ORF">ACFFGY_19590</name>
</gene>
<dbReference type="InterPro" id="IPR012347">
    <property type="entry name" value="Ferritin-like"/>
</dbReference>
<proteinExistence type="predicted"/>
<keyword evidence="1" id="KW-0732">Signal</keyword>
<sequence length="171" mass="17739">MLPRRTLGITLAGAALLAGCANAQTGGAMAGGAAAGGPAELRASALQGGMFLMQSAELGIQKATRADVKRFAQFEAAEQQSIVQAMQIAGQPAMQMPLPAQKATMLQSLQAASGTEFDRMFVQAQTMGHQEALQVYSAIQNSSAAPTTDRVIATLAVTTIREHLVLLQLLG</sequence>
<comment type="caution">
    <text evidence="3">The sequence shown here is derived from an EMBL/GenBank/DDBJ whole genome shotgun (WGS) entry which is preliminary data.</text>
</comment>
<name>A0ABV6JYS3_9PROT</name>
<accession>A0ABV6JYS3</accession>
<feature type="signal peptide" evidence="1">
    <location>
        <begin position="1"/>
        <end position="23"/>
    </location>
</feature>
<keyword evidence="4" id="KW-1185">Reference proteome</keyword>
<dbReference type="Pfam" id="PF13628">
    <property type="entry name" value="DUF4142"/>
    <property type="match status" value="1"/>
</dbReference>
<evidence type="ECO:0000259" key="2">
    <source>
        <dbReference type="Pfam" id="PF13628"/>
    </source>
</evidence>
<feature type="chain" id="PRO_5046005160" evidence="1">
    <location>
        <begin position="24"/>
        <end position="171"/>
    </location>
</feature>